<dbReference type="EMBL" id="CP043884">
    <property type="protein sequence ID" value="QOI44545.1"/>
    <property type="molecule type" value="Genomic_DNA"/>
</dbReference>
<evidence type="ECO:0000259" key="2">
    <source>
        <dbReference type="PROSITE" id="PS50003"/>
    </source>
</evidence>
<dbReference type="Gene3D" id="3.40.50.150">
    <property type="entry name" value="Vaccinia Virus protein VP39"/>
    <property type="match status" value="1"/>
</dbReference>
<dbReference type="InterPro" id="IPR013216">
    <property type="entry name" value="Methyltransf_11"/>
</dbReference>
<keyword evidence="3" id="KW-0489">Methyltransferase</keyword>
<feature type="transmembrane region" description="Helical" evidence="1">
    <location>
        <begin position="161"/>
        <end position="180"/>
    </location>
</feature>
<dbReference type="InterPro" id="IPR001849">
    <property type="entry name" value="PH_domain"/>
</dbReference>
<evidence type="ECO:0000313" key="3">
    <source>
        <dbReference type="EMBL" id="QOI44545.1"/>
    </source>
</evidence>
<gene>
    <name evidence="3" type="ORF">Lepto782_13095</name>
</gene>
<name>A0AAQ0B0L6_LEPIR</name>
<proteinExistence type="predicted"/>
<keyword evidence="1" id="KW-1133">Transmembrane helix</keyword>
<accession>A0AAQ0B0L6</accession>
<keyword evidence="3" id="KW-0808">Transferase</keyword>
<dbReference type="PROSITE" id="PS50003">
    <property type="entry name" value="PH_DOMAIN"/>
    <property type="match status" value="1"/>
</dbReference>
<reference evidence="3" key="1">
    <citation type="submission" date="2019-09" db="EMBL/GenBank/DDBJ databases">
        <title>Comparative Genomics of Leptospira interrogans Reveals Genome Plasticity - A Common Adaptive Strategy for Survival in Various Hosts.</title>
        <authorList>
            <person name="Ramli S.R."/>
            <person name="Bunk B."/>
            <person name="Goris M."/>
            <person name="Bhuju S."/>
            <person name="Jarek M."/>
            <person name="Sproer C."/>
            <person name="Mustakim S."/>
            <person name="Strommenger B."/>
            <person name="Pessler F."/>
        </authorList>
    </citation>
    <scope>NUCLEOTIDE SEQUENCE</scope>
    <source>
        <strain evidence="3">782</strain>
    </source>
</reference>
<dbReference type="AlphaFoldDB" id="A0AAQ0B0L6"/>
<dbReference type="GO" id="GO:0008757">
    <property type="term" value="F:S-adenosylmethionine-dependent methyltransferase activity"/>
    <property type="evidence" value="ECO:0007669"/>
    <property type="project" value="InterPro"/>
</dbReference>
<evidence type="ECO:0000256" key="1">
    <source>
        <dbReference type="SAM" id="Phobius"/>
    </source>
</evidence>
<keyword evidence="1" id="KW-0812">Transmembrane</keyword>
<dbReference type="SUPFAM" id="SSF53335">
    <property type="entry name" value="S-adenosyl-L-methionine-dependent methyltransferases"/>
    <property type="match status" value="1"/>
</dbReference>
<dbReference type="CDD" id="cd02440">
    <property type="entry name" value="AdoMet_MTases"/>
    <property type="match status" value="1"/>
</dbReference>
<evidence type="ECO:0000313" key="4">
    <source>
        <dbReference type="Proteomes" id="UP000663124"/>
    </source>
</evidence>
<dbReference type="Proteomes" id="UP000663124">
    <property type="component" value="Chromosome 1"/>
</dbReference>
<keyword evidence="1" id="KW-0472">Membrane</keyword>
<protein>
    <submittedName>
        <fullName evidence="3">Class I SAM-dependent methyltransferase</fullName>
    </submittedName>
</protein>
<dbReference type="Pfam" id="PF08241">
    <property type="entry name" value="Methyltransf_11"/>
    <property type="match status" value="1"/>
</dbReference>
<dbReference type="InterPro" id="IPR029063">
    <property type="entry name" value="SAM-dependent_MTases_sf"/>
</dbReference>
<dbReference type="GO" id="GO:0032259">
    <property type="term" value="P:methylation"/>
    <property type="evidence" value="ECO:0007669"/>
    <property type="project" value="UniProtKB-KW"/>
</dbReference>
<sequence>MDQLEERMWWFQALRRIVRIVLTPYLADSDKIFDAGCGTGGMLQVLEKYFPRIQLYGLDYSFEACKLSRRKTNATIDQGSIMSIPFKNEFFDVLLSLDVLEHKSVDPSIALNEFNRCLKKGGYLLLNLPAYDWMLSYHDEAVEQIRRFSVNQIRKELNSKGFQIIYITYWNSFLFPLMVLRRKIFTRKDRESDVKSFHPLIEFIFKSFIKLEECMISWRIFLPFGGSVLVLAKKES</sequence>
<dbReference type="PANTHER" id="PTHR43591">
    <property type="entry name" value="METHYLTRANSFERASE"/>
    <property type="match status" value="1"/>
</dbReference>
<organism evidence="3 4">
    <name type="scientific">Leptospira interrogans serovar Canicola</name>
    <dbReference type="NCBI Taxonomy" id="211880"/>
    <lineage>
        <taxon>Bacteria</taxon>
        <taxon>Pseudomonadati</taxon>
        <taxon>Spirochaetota</taxon>
        <taxon>Spirochaetia</taxon>
        <taxon>Leptospirales</taxon>
        <taxon>Leptospiraceae</taxon>
        <taxon>Leptospira</taxon>
    </lineage>
</organism>
<feature type="domain" description="PH" evidence="2">
    <location>
        <begin position="1"/>
        <end position="19"/>
    </location>
</feature>